<evidence type="ECO:0000256" key="2">
    <source>
        <dbReference type="ARBA" id="ARBA00023125"/>
    </source>
</evidence>
<dbReference type="Proteomes" id="UP001291912">
    <property type="component" value="Unassembled WGS sequence"/>
</dbReference>
<evidence type="ECO:0000256" key="1">
    <source>
        <dbReference type="ARBA" id="ARBA00023015"/>
    </source>
</evidence>
<feature type="region of interest" description="Disordered" evidence="4">
    <location>
        <begin position="148"/>
        <end position="168"/>
    </location>
</feature>
<dbReference type="SMART" id="SM00354">
    <property type="entry name" value="HTH_LACI"/>
    <property type="match status" value="1"/>
</dbReference>
<keyword evidence="1" id="KW-0805">Transcription regulation</keyword>
<dbReference type="InterPro" id="IPR028082">
    <property type="entry name" value="Peripla_BP_I"/>
</dbReference>
<dbReference type="PANTHER" id="PTHR30146:SF153">
    <property type="entry name" value="LACTOSE OPERON REPRESSOR"/>
    <property type="match status" value="1"/>
</dbReference>
<sequence>MADVAARAGVSGQTVSRVVNGSPRVDPATRSRVEAAMSELGYRPHRAARTLRTGRSQTIGLVVSTLATVGNSRMLQAVSDAAAARGLALVVVTVGAGVEDGVAGAFERLEDQGVDGAIVLNEATPLARAVTPPAGLRLVVVDAPARHRGASADGSRAGAAPGSGETRGIDTVQTIDTVPMIDSIDMVSTVQTDHAAGARIATEHLISLGHSRIRHLAGPAGSFAAAERERGWRAALVAAGLEAVEPVRGAWTSTTGYRAAAEIDDEATAVFCANDQMALGILRGLGERGVDVPGRISVVGFDDVADAGDYRPPLTTVRQDFDALGEAAVAALADGADGVAAVIPTRLIERKSTASPR</sequence>
<dbReference type="Pfam" id="PF00356">
    <property type="entry name" value="LacI"/>
    <property type="match status" value="1"/>
</dbReference>
<keyword evidence="2 6" id="KW-0238">DNA-binding</keyword>
<reference evidence="6 7" key="1">
    <citation type="submission" date="2023-10" db="EMBL/GenBank/DDBJ databases">
        <title>Microbacterium xanthum sp. nov., isolated from seaweed.</title>
        <authorList>
            <person name="Lee S.D."/>
        </authorList>
    </citation>
    <scope>NUCLEOTIDE SEQUENCE [LARGE SCALE GENOMIC DNA]</scope>
    <source>
        <strain evidence="6 7">KCTC 19124</strain>
    </source>
</reference>
<organism evidence="6 7">
    <name type="scientific">Microbacterium aquimaris</name>
    <dbReference type="NCBI Taxonomy" id="459816"/>
    <lineage>
        <taxon>Bacteria</taxon>
        <taxon>Bacillati</taxon>
        <taxon>Actinomycetota</taxon>
        <taxon>Actinomycetes</taxon>
        <taxon>Micrococcales</taxon>
        <taxon>Microbacteriaceae</taxon>
        <taxon>Microbacterium</taxon>
    </lineage>
</organism>
<evidence type="ECO:0000313" key="6">
    <source>
        <dbReference type="EMBL" id="MDZ8161058.1"/>
    </source>
</evidence>
<dbReference type="GO" id="GO:0003677">
    <property type="term" value="F:DNA binding"/>
    <property type="evidence" value="ECO:0007669"/>
    <property type="project" value="UniProtKB-KW"/>
</dbReference>
<dbReference type="CDD" id="cd01574">
    <property type="entry name" value="PBP1_LacI"/>
    <property type="match status" value="1"/>
</dbReference>
<gene>
    <name evidence="6" type="ORF">R2Q92_04365</name>
</gene>
<dbReference type="RefSeq" id="WP_194424251.1">
    <property type="nucleotide sequence ID" value="NZ_BAAAPT010000001.1"/>
</dbReference>
<accession>A0ABU5N4S0</accession>
<evidence type="ECO:0000256" key="3">
    <source>
        <dbReference type="ARBA" id="ARBA00023163"/>
    </source>
</evidence>
<feature type="domain" description="HTH lacI-type" evidence="5">
    <location>
        <begin position="1"/>
        <end position="53"/>
    </location>
</feature>
<keyword evidence="7" id="KW-1185">Reference proteome</keyword>
<dbReference type="EMBL" id="JAWJYN010000001">
    <property type="protein sequence ID" value="MDZ8161058.1"/>
    <property type="molecule type" value="Genomic_DNA"/>
</dbReference>
<dbReference type="Pfam" id="PF13377">
    <property type="entry name" value="Peripla_BP_3"/>
    <property type="match status" value="1"/>
</dbReference>
<evidence type="ECO:0000256" key="4">
    <source>
        <dbReference type="SAM" id="MobiDB-lite"/>
    </source>
</evidence>
<feature type="compositionally biased region" description="Low complexity" evidence="4">
    <location>
        <begin position="151"/>
        <end position="164"/>
    </location>
</feature>
<name>A0ABU5N4S0_9MICO</name>
<evidence type="ECO:0000259" key="5">
    <source>
        <dbReference type="PROSITE" id="PS50932"/>
    </source>
</evidence>
<dbReference type="InterPro" id="IPR000843">
    <property type="entry name" value="HTH_LacI"/>
</dbReference>
<dbReference type="InterPro" id="IPR010982">
    <property type="entry name" value="Lambda_DNA-bd_dom_sf"/>
</dbReference>
<dbReference type="InterPro" id="IPR046335">
    <property type="entry name" value="LacI/GalR-like_sensor"/>
</dbReference>
<keyword evidence="3" id="KW-0804">Transcription</keyword>
<dbReference type="PROSITE" id="PS00356">
    <property type="entry name" value="HTH_LACI_1"/>
    <property type="match status" value="1"/>
</dbReference>
<dbReference type="Gene3D" id="1.10.260.40">
    <property type="entry name" value="lambda repressor-like DNA-binding domains"/>
    <property type="match status" value="1"/>
</dbReference>
<dbReference type="SUPFAM" id="SSF53822">
    <property type="entry name" value="Periplasmic binding protein-like I"/>
    <property type="match status" value="2"/>
</dbReference>
<evidence type="ECO:0000313" key="7">
    <source>
        <dbReference type="Proteomes" id="UP001291912"/>
    </source>
</evidence>
<dbReference type="PROSITE" id="PS50932">
    <property type="entry name" value="HTH_LACI_2"/>
    <property type="match status" value="1"/>
</dbReference>
<dbReference type="SUPFAM" id="SSF47413">
    <property type="entry name" value="lambda repressor-like DNA-binding domains"/>
    <property type="match status" value="1"/>
</dbReference>
<dbReference type="PANTHER" id="PTHR30146">
    <property type="entry name" value="LACI-RELATED TRANSCRIPTIONAL REPRESSOR"/>
    <property type="match status" value="1"/>
</dbReference>
<dbReference type="Gene3D" id="3.40.50.2300">
    <property type="match status" value="2"/>
</dbReference>
<comment type="caution">
    <text evidence="6">The sequence shown here is derived from an EMBL/GenBank/DDBJ whole genome shotgun (WGS) entry which is preliminary data.</text>
</comment>
<protein>
    <submittedName>
        <fullName evidence="6">LacI family DNA-binding transcriptional regulator</fullName>
    </submittedName>
</protein>
<proteinExistence type="predicted"/>
<dbReference type="CDD" id="cd01392">
    <property type="entry name" value="HTH_LacI"/>
    <property type="match status" value="1"/>
</dbReference>